<dbReference type="GO" id="GO:0003743">
    <property type="term" value="F:translation initiation factor activity"/>
    <property type="evidence" value="ECO:0007669"/>
    <property type="project" value="UniProtKB-KW"/>
</dbReference>
<keyword evidence="7" id="KW-0832">Ubl conjugation</keyword>
<dbReference type="Pfam" id="PF02854">
    <property type="entry name" value="MIF4G"/>
    <property type="match status" value="1"/>
</dbReference>
<feature type="compositionally biased region" description="Basic and acidic residues" evidence="14">
    <location>
        <begin position="1083"/>
        <end position="1095"/>
    </location>
</feature>
<feature type="compositionally biased region" description="Basic and acidic residues" evidence="14">
    <location>
        <begin position="975"/>
        <end position="1000"/>
    </location>
</feature>
<dbReference type="Gene3D" id="1.25.40.180">
    <property type="match status" value="3"/>
</dbReference>
<dbReference type="PANTHER" id="PTHR23253">
    <property type="entry name" value="EUKARYOTIC TRANSLATION INITIATION FACTOR 4 GAMMA"/>
    <property type="match status" value="1"/>
</dbReference>
<dbReference type="EMBL" id="GGYP01002514">
    <property type="protein sequence ID" value="MDE47285.1"/>
    <property type="molecule type" value="Transcribed_RNA"/>
</dbReference>
<feature type="compositionally biased region" description="Polar residues" evidence="14">
    <location>
        <begin position="593"/>
        <end position="610"/>
    </location>
</feature>
<evidence type="ECO:0000256" key="14">
    <source>
        <dbReference type="SAM" id="MobiDB-lite"/>
    </source>
</evidence>
<evidence type="ECO:0000256" key="8">
    <source>
        <dbReference type="ARBA" id="ARBA00022845"/>
    </source>
</evidence>
<evidence type="ECO:0000256" key="6">
    <source>
        <dbReference type="ARBA" id="ARBA00022553"/>
    </source>
</evidence>
<dbReference type="InterPro" id="IPR003890">
    <property type="entry name" value="MIF4G-like_typ-3"/>
</dbReference>
<proteinExistence type="inferred from homology"/>
<feature type="compositionally biased region" description="Polar residues" evidence="14">
    <location>
        <begin position="361"/>
        <end position="371"/>
    </location>
</feature>
<evidence type="ECO:0000259" key="15">
    <source>
        <dbReference type="PROSITE" id="PS51363"/>
    </source>
</evidence>
<evidence type="ECO:0000313" key="17">
    <source>
        <dbReference type="EMBL" id="MDE47285.1"/>
    </source>
</evidence>
<feature type="compositionally biased region" description="Polar residues" evidence="14">
    <location>
        <begin position="497"/>
        <end position="509"/>
    </location>
</feature>
<name>A0A6G1S9W0_9ACAR</name>
<evidence type="ECO:0000259" key="16">
    <source>
        <dbReference type="PROSITE" id="PS51366"/>
    </source>
</evidence>
<dbReference type="PROSITE" id="PS51366">
    <property type="entry name" value="MI"/>
    <property type="match status" value="1"/>
</dbReference>
<dbReference type="SMART" id="SM00515">
    <property type="entry name" value="eIF5C"/>
    <property type="match status" value="1"/>
</dbReference>
<evidence type="ECO:0000256" key="7">
    <source>
        <dbReference type="ARBA" id="ARBA00022843"/>
    </source>
</evidence>
<accession>A0A6G1S9W0</accession>
<comment type="function">
    <text evidence="11">Appears to play a role in the switch from cap-dependent to IRES-mediated translation during mitosis, apoptosis and viral infection. Cleaved by some caspases and viral proteases.</text>
</comment>
<evidence type="ECO:0000256" key="12">
    <source>
        <dbReference type="ARBA" id="ARBA00040449"/>
    </source>
</evidence>
<dbReference type="Pfam" id="PF02020">
    <property type="entry name" value="W2"/>
    <property type="match status" value="1"/>
</dbReference>
<evidence type="ECO:0000256" key="5">
    <source>
        <dbReference type="ARBA" id="ARBA00022540"/>
    </source>
</evidence>
<dbReference type="PROSITE" id="PS51363">
    <property type="entry name" value="W2"/>
    <property type="match status" value="1"/>
</dbReference>
<feature type="domain" description="MI" evidence="16">
    <location>
        <begin position="1159"/>
        <end position="1283"/>
    </location>
</feature>
<feature type="region of interest" description="Disordered" evidence="14">
    <location>
        <begin position="1406"/>
        <end position="1447"/>
    </location>
</feature>
<dbReference type="GO" id="GO:0016281">
    <property type="term" value="C:eukaryotic translation initiation factor 4F complex"/>
    <property type="evidence" value="ECO:0007669"/>
    <property type="project" value="TreeGrafter"/>
</dbReference>
<organism evidence="17">
    <name type="scientific">Aceria tosichella</name>
    <name type="common">wheat curl mite</name>
    <dbReference type="NCBI Taxonomy" id="561515"/>
    <lineage>
        <taxon>Eukaryota</taxon>
        <taxon>Metazoa</taxon>
        <taxon>Ecdysozoa</taxon>
        <taxon>Arthropoda</taxon>
        <taxon>Chelicerata</taxon>
        <taxon>Arachnida</taxon>
        <taxon>Acari</taxon>
        <taxon>Acariformes</taxon>
        <taxon>Trombidiformes</taxon>
        <taxon>Prostigmata</taxon>
        <taxon>Eupodina</taxon>
        <taxon>Eriophyoidea</taxon>
        <taxon>Eriophyidae</taxon>
        <taxon>Eriophyinae</taxon>
        <taxon>Aceriini</taxon>
        <taxon>Aceria</taxon>
    </lineage>
</organism>
<keyword evidence="5 17" id="KW-0396">Initiation factor</keyword>
<feature type="region of interest" description="Disordered" evidence="14">
    <location>
        <begin position="665"/>
        <end position="916"/>
    </location>
</feature>
<feature type="compositionally biased region" description="Polar residues" evidence="14">
    <location>
        <begin position="773"/>
        <end position="787"/>
    </location>
</feature>
<dbReference type="GO" id="GO:0006417">
    <property type="term" value="P:regulation of translation"/>
    <property type="evidence" value="ECO:0007669"/>
    <property type="project" value="UniProtKB-KW"/>
</dbReference>
<evidence type="ECO:0000256" key="3">
    <source>
        <dbReference type="ARBA" id="ARBA00022491"/>
    </source>
</evidence>
<comment type="similarity">
    <text evidence="1">Belongs to the eukaryotic initiation factor 4G family.</text>
</comment>
<feature type="compositionally biased region" description="Polar residues" evidence="14">
    <location>
        <begin position="402"/>
        <end position="411"/>
    </location>
</feature>
<keyword evidence="9" id="KW-0648">Protein biosynthesis</keyword>
<evidence type="ECO:0000256" key="9">
    <source>
        <dbReference type="ARBA" id="ARBA00022917"/>
    </source>
</evidence>
<dbReference type="SMART" id="SM00543">
    <property type="entry name" value="MIF4G"/>
    <property type="match status" value="1"/>
</dbReference>
<dbReference type="SUPFAM" id="SSF48371">
    <property type="entry name" value="ARM repeat"/>
    <property type="match status" value="3"/>
</dbReference>
<dbReference type="InterPro" id="IPR016024">
    <property type="entry name" value="ARM-type_fold"/>
</dbReference>
<sequence>MTKEDYSGQEAGRFSTPKRRDLFLNEYLANTNEERQDVIFRRVRGILNKITPETFDKLSKDLVNVGLDSPRTLRGLIYLLFDKALKDLKYSSLYAKLCQKLSEKSPNFEKEPGPNTFCKFLISKCEDEFERRRKATEDFECKNELTDEEFEQKVIAKQKMLGNIKFICELGKKRLLQEEILHECIRGLLSRKKERPLQDQAQDLECLCQIMRTIGSLLDIETSKNLMNQYFERIDMYSRKPELPSRIRFMLRDVIDLRNNNWRPRPFQREDNVPQPLSKLREEAGFSNAASNAPIDKLGNTKNLMNINNLSRLNSSKLSSLMIDDDEPGFTTTTDFHWGSSAFLPHENEFDIFSSNTYNHGGETSSHTTPIVNPVKMQGSTNAPNPLLESSSTVSSFKSNSKFQGSTTAPSSGPVAPRFLQTSRYESFVGSGQNNFDTFAHSYQTNDSTRAGHDRESASSNSNDTTMASKRNDHTNDRHNVAPARGYDKRFPMRETPLTSQSQSPFAKSLSTNIKPNEIDATAAISQQSVREEHLRCNNLVRNTAPQHHHHHPQQQQQQQHRHPPRNTNLRDDVHTSKPYIDSPRPLPHSRTNDNSLSSRNTFMPRNQHASDMPPPPPPSQTQPPSTSLPSMAHHSRNNQFEQQQQQQQQHYPDQVVESNQLVHRHNHGAPPDGNMRPRRFDRGGRDRGHEHEQRQPKFSGANYRLPGRDRPAAPQAASRNANQQPESELNLNWRSADTARSKQQPVSNDLVDCQPPSSQMLNPRQKQGDICENSNRQIADSKQQHQPLAGDGEVTDKPLDVVGRTGNLGESDYNRSVPSRPHQHVGIDKSRAMVPDQSEHSMPDMHLCRTPSPHQIKRPANSDLKHHANRDHPPPRFSNNNNHNYGRPIDLSSSESNPIHASRQRRSNHNGPEFRANPVEQQASYQQHAPMSQNNRNEAHERINLTDRRDFKVRDEHQHRLPSSPQQHQQLGGMRHDSDHKQPHQRPNEVRDIGHDRKINRPPAMSRNQSFEGHNSVDFKRGPNWRSDNSSQGNNMAAKKDVLPAPPSIASAHHQVLTRPPIRMSETDFSLRPSHNLVGRAVTEHNPKPIDRNVDSTQNNTGHANQSDAKPSTRPPLDLSARQIFGPKESADNLQVNSGEPKDKTASGKGGGGDTVNQSVTKFMSIVKDYLNESSYDTSKLSLKLKDLKLTRELHEECLVGAMKYTIVKTESDREKTSKLFSQLVPSIFEPSALLNAFKIIFEQMKGLEVETPKVKSLVAGFLSRAVVDNLLTIEEVARVLNGGKHHPLFLLFLQKLEKSGGQAWLSEKFINSKINLMDMLPEVDRTKDRLASALKDRCLGFLDPMLTIEPDLWAQMRDRDPSPGAVYRWIKDNVDQTIQSTPTFAHVFISCLLKYIHSVTAERFNNNNNNNSNNNNNNQQQQKDSDSSDSSKSSPTTSSSQGINDHEKELLSKYQQMMHAILKDKQMQLATLYALQSFYHGLNFPKGALLRWFHMLYDLSIVDDDVFFIWKEEINDKVPGKGQALFQVNTWLNWLAEPDSEDEEE</sequence>
<feature type="region of interest" description="Disordered" evidence="14">
    <location>
        <begin position="361"/>
        <end position="417"/>
    </location>
</feature>
<feature type="compositionally biased region" description="Basic and acidic residues" evidence="14">
    <location>
        <begin position="470"/>
        <end position="493"/>
    </location>
</feature>
<evidence type="ECO:0000256" key="13">
    <source>
        <dbReference type="ARBA" id="ARBA00046720"/>
    </source>
</evidence>
<feature type="compositionally biased region" description="Polar residues" evidence="14">
    <location>
        <begin position="962"/>
        <end position="971"/>
    </location>
</feature>
<dbReference type="InterPro" id="IPR003891">
    <property type="entry name" value="Initiation_fac_eIF4g_MI"/>
</dbReference>
<feature type="compositionally biased region" description="Polar residues" evidence="14">
    <location>
        <begin position="1027"/>
        <end position="1036"/>
    </location>
</feature>
<keyword evidence="4" id="KW-1017">Isopeptide bond</keyword>
<feature type="domain" description="W2" evidence="15">
    <location>
        <begin position="1337"/>
        <end position="1547"/>
    </location>
</feature>
<evidence type="ECO:0000256" key="4">
    <source>
        <dbReference type="ARBA" id="ARBA00022499"/>
    </source>
</evidence>
<dbReference type="CDD" id="cd11559">
    <property type="entry name" value="W2_eIF4G1_like"/>
    <property type="match status" value="1"/>
</dbReference>
<feature type="region of interest" description="Disordered" evidence="14">
    <location>
        <begin position="445"/>
        <end position="509"/>
    </location>
</feature>
<evidence type="ECO:0000256" key="1">
    <source>
        <dbReference type="ARBA" id="ARBA00005775"/>
    </source>
</evidence>
<dbReference type="InterPro" id="IPR003307">
    <property type="entry name" value="W2_domain"/>
</dbReference>
<feature type="compositionally biased region" description="Polar residues" evidence="14">
    <location>
        <begin position="1096"/>
        <end position="1111"/>
    </location>
</feature>
<keyword evidence="8" id="KW-0810">Translation regulation</keyword>
<feature type="compositionally biased region" description="Basic and acidic residues" evidence="14">
    <location>
        <begin position="864"/>
        <end position="875"/>
    </location>
</feature>
<feature type="compositionally biased region" description="Low complexity" evidence="14">
    <location>
        <begin position="1407"/>
        <end position="1443"/>
    </location>
</feature>
<feature type="region of interest" description="Disordered" evidence="14">
    <location>
        <begin position="545"/>
        <end position="653"/>
    </location>
</feature>
<keyword evidence="3" id="KW-0678">Repressor</keyword>
<feature type="compositionally biased region" description="Polar residues" evidence="14">
    <location>
        <begin position="718"/>
        <end position="736"/>
    </location>
</feature>
<evidence type="ECO:0000256" key="11">
    <source>
        <dbReference type="ARBA" id="ARBA00037759"/>
    </source>
</evidence>
<evidence type="ECO:0000256" key="2">
    <source>
        <dbReference type="ARBA" id="ARBA00022481"/>
    </source>
</evidence>
<protein>
    <recommendedName>
        <fullName evidence="12">Eukaryotic translation initiation factor 4 gamma 2</fullName>
    </recommendedName>
</protein>
<dbReference type="PANTHER" id="PTHR23253:SF9">
    <property type="entry name" value="EUKARYOTIC TRANSLATION INITIATION FACTOR 4 GAMMA 2"/>
    <property type="match status" value="1"/>
</dbReference>
<feature type="region of interest" description="Disordered" evidence="14">
    <location>
        <begin position="1067"/>
        <end position="1158"/>
    </location>
</feature>
<keyword evidence="2" id="KW-0488">Methylation</keyword>
<feature type="compositionally biased region" description="Polar residues" evidence="14">
    <location>
        <begin position="458"/>
        <end position="469"/>
    </location>
</feature>
<gene>
    <name evidence="17" type="primary">EIF4G2_0</name>
    <name evidence="17" type="ORF">g.14772</name>
</gene>
<feature type="compositionally biased region" description="Pro residues" evidence="14">
    <location>
        <begin position="613"/>
        <end position="622"/>
    </location>
</feature>
<keyword evidence="6" id="KW-0597">Phosphoprotein</keyword>
<reference evidence="17" key="1">
    <citation type="submission" date="2018-10" db="EMBL/GenBank/DDBJ databases">
        <title>Transcriptome assembly of Aceria tosichella (Wheat curl mite) Type 2.</title>
        <authorList>
            <person name="Scully E.D."/>
            <person name="Geib S.M."/>
            <person name="Palmer N.A."/>
            <person name="Gupta A.K."/>
            <person name="Sarath G."/>
            <person name="Tatineni S."/>
        </authorList>
    </citation>
    <scope>NUCLEOTIDE SEQUENCE</scope>
    <source>
        <strain evidence="17">LincolnNE</strain>
    </source>
</reference>
<feature type="region of interest" description="Disordered" evidence="14">
    <location>
        <begin position="956"/>
        <end position="1041"/>
    </location>
</feature>
<dbReference type="Pfam" id="PF02847">
    <property type="entry name" value="MA3"/>
    <property type="match status" value="1"/>
</dbReference>
<evidence type="ECO:0000256" key="10">
    <source>
        <dbReference type="ARBA" id="ARBA00022990"/>
    </source>
</evidence>
<feature type="compositionally biased region" description="Low complexity" evidence="14">
    <location>
        <begin position="390"/>
        <end position="401"/>
    </location>
</feature>
<feature type="compositionally biased region" description="Basic and acidic residues" evidence="14">
    <location>
        <begin position="679"/>
        <end position="696"/>
    </location>
</feature>
<feature type="compositionally biased region" description="Polar residues" evidence="14">
    <location>
        <begin position="756"/>
        <end position="766"/>
    </location>
</feature>
<dbReference type="GO" id="GO:0003729">
    <property type="term" value="F:mRNA binding"/>
    <property type="evidence" value="ECO:0007669"/>
    <property type="project" value="TreeGrafter"/>
</dbReference>
<keyword evidence="10" id="KW-0007">Acetylation</keyword>
<feature type="compositionally biased region" description="Basic and acidic residues" evidence="14">
    <location>
        <begin position="826"/>
        <end position="848"/>
    </location>
</feature>
<comment type="subunit">
    <text evidence="13">Interacts with the serine/threonine protein kinases MKNK1 and MKNK2. Binds EIF4A and EIF3. Interacts with MIF4GD. Interacts with DAZAP2.</text>
</comment>